<dbReference type="SUPFAM" id="SSF117892">
    <property type="entry name" value="Band 7/SPFH domain"/>
    <property type="match status" value="2"/>
</dbReference>
<evidence type="ECO:0000256" key="3">
    <source>
        <dbReference type="ARBA" id="ARBA00022692"/>
    </source>
</evidence>
<evidence type="ECO:0000256" key="2">
    <source>
        <dbReference type="ARBA" id="ARBA00007862"/>
    </source>
</evidence>
<organism evidence="9 10">
    <name type="scientific">Candidatus Thalassospirochaeta sargassi</name>
    <dbReference type="NCBI Taxonomy" id="3119039"/>
    <lineage>
        <taxon>Bacteria</taxon>
        <taxon>Pseudomonadati</taxon>
        <taxon>Spirochaetota</taxon>
        <taxon>Spirochaetia</taxon>
        <taxon>Spirochaetales</taxon>
        <taxon>Spirochaetaceae</taxon>
        <taxon>Candidatus Thalassospirochaeta</taxon>
    </lineage>
</organism>
<name>A0AAJ1IEH6_9SPIO</name>
<dbReference type="GO" id="GO:0006508">
    <property type="term" value="P:proteolysis"/>
    <property type="evidence" value="ECO:0007669"/>
    <property type="project" value="UniProtKB-KW"/>
</dbReference>
<accession>A0AAJ1IEH6</accession>
<dbReference type="Pfam" id="PF01145">
    <property type="entry name" value="Band_7"/>
    <property type="match status" value="2"/>
</dbReference>
<evidence type="ECO:0000313" key="10">
    <source>
        <dbReference type="Proteomes" id="UP001221217"/>
    </source>
</evidence>
<evidence type="ECO:0000256" key="6">
    <source>
        <dbReference type="PIRNR" id="PIRNR005651"/>
    </source>
</evidence>
<dbReference type="GO" id="GO:0008233">
    <property type="term" value="F:peptidase activity"/>
    <property type="evidence" value="ECO:0007669"/>
    <property type="project" value="UniProtKB-KW"/>
</dbReference>
<keyword evidence="4 7" id="KW-1133">Transmembrane helix</keyword>
<feature type="domain" description="Band 7" evidence="8">
    <location>
        <begin position="22"/>
        <end position="223"/>
    </location>
</feature>
<reference evidence="9 10" key="1">
    <citation type="submission" date="2022-12" db="EMBL/GenBank/DDBJ databases">
        <title>Metagenome assembled genome from gulf of manar.</title>
        <authorList>
            <person name="Kohli P."/>
            <person name="Pk S."/>
            <person name="Venkata Ramana C."/>
            <person name="Sasikala C."/>
        </authorList>
    </citation>
    <scope>NUCLEOTIDE SEQUENCE [LARGE SCALE GENOMIC DNA]</scope>
    <source>
        <strain evidence="9">JB008</strain>
    </source>
</reference>
<comment type="function">
    <text evidence="6">HflC and HflK could regulate a protease.</text>
</comment>
<keyword evidence="9" id="KW-0645">Protease</keyword>
<keyword evidence="3 7" id="KW-0812">Transmembrane</keyword>
<proteinExistence type="inferred from homology"/>
<dbReference type="GO" id="GO:0016020">
    <property type="term" value="C:membrane"/>
    <property type="evidence" value="ECO:0007669"/>
    <property type="project" value="UniProtKB-SubCell"/>
</dbReference>
<dbReference type="CDD" id="cd03405">
    <property type="entry name" value="SPFH_HflC"/>
    <property type="match status" value="1"/>
</dbReference>
<keyword evidence="5 7" id="KW-0472">Membrane</keyword>
<comment type="subcellular location">
    <subcellularLocation>
        <location evidence="1">Membrane</location>
        <topology evidence="1">Single-pass membrane protein</topology>
    </subcellularLocation>
</comment>
<dbReference type="Gene3D" id="3.30.479.30">
    <property type="entry name" value="Band 7 domain"/>
    <property type="match status" value="1"/>
</dbReference>
<evidence type="ECO:0000256" key="1">
    <source>
        <dbReference type="ARBA" id="ARBA00004167"/>
    </source>
</evidence>
<evidence type="ECO:0000259" key="8">
    <source>
        <dbReference type="SMART" id="SM00244"/>
    </source>
</evidence>
<comment type="similarity">
    <text evidence="2 6">Belongs to the band 7/mec-2 family. HflC subfamily.</text>
</comment>
<dbReference type="NCBIfam" id="TIGR01932">
    <property type="entry name" value="hflC"/>
    <property type="match status" value="1"/>
</dbReference>
<dbReference type="InterPro" id="IPR036013">
    <property type="entry name" value="Band_7/SPFH_dom_sf"/>
</dbReference>
<evidence type="ECO:0000256" key="4">
    <source>
        <dbReference type="ARBA" id="ARBA00022989"/>
    </source>
</evidence>
<dbReference type="SMART" id="SM00244">
    <property type="entry name" value="PHB"/>
    <property type="match status" value="1"/>
</dbReference>
<comment type="caution">
    <text evidence="9">The sequence shown here is derived from an EMBL/GenBank/DDBJ whole genome shotgun (WGS) entry which is preliminary data.</text>
</comment>
<dbReference type="Proteomes" id="UP001221217">
    <property type="component" value="Unassembled WGS sequence"/>
</dbReference>
<evidence type="ECO:0000256" key="7">
    <source>
        <dbReference type="SAM" id="Phobius"/>
    </source>
</evidence>
<evidence type="ECO:0000313" key="9">
    <source>
        <dbReference type="EMBL" id="MDC7227830.1"/>
    </source>
</evidence>
<feature type="transmembrane region" description="Helical" evidence="7">
    <location>
        <begin position="7"/>
        <end position="27"/>
    </location>
</feature>
<keyword evidence="9" id="KW-0378">Hydrolase</keyword>
<dbReference type="PANTHER" id="PTHR42911">
    <property type="entry name" value="MODULATOR OF FTSH PROTEASE HFLC"/>
    <property type="match status" value="1"/>
</dbReference>
<dbReference type="AlphaFoldDB" id="A0AAJ1IEH6"/>
<evidence type="ECO:0000256" key="5">
    <source>
        <dbReference type="ARBA" id="ARBA00023136"/>
    </source>
</evidence>
<dbReference type="PANTHER" id="PTHR42911:SF1">
    <property type="entry name" value="MODULATOR OF FTSH PROTEASE HFLC"/>
    <property type="match status" value="1"/>
</dbReference>
<gene>
    <name evidence="9" type="primary">hflC</name>
    <name evidence="9" type="ORF">PQJ61_13780</name>
</gene>
<dbReference type="InterPro" id="IPR001107">
    <property type="entry name" value="Band_7"/>
</dbReference>
<dbReference type="PIRSF" id="PIRSF005651">
    <property type="entry name" value="HflC"/>
    <property type="match status" value="1"/>
</dbReference>
<dbReference type="EMBL" id="JAQQAL010000035">
    <property type="protein sequence ID" value="MDC7227830.1"/>
    <property type="molecule type" value="Genomic_DNA"/>
</dbReference>
<sequence length="325" mass="37425">MNKLIRNIVIIAVIVIIVFAAGPFYVLNEGEQAVVTRFGAIINSSSDAGLKFKMPFVDNVVKYPKKLLSWDGDAQRIPTAENQFIWVDATARWQIADPMKFYESVTTVEQAYSRMDDVIDSSVRTVIAENLLREAVRNSNYINEVEPEEAINMEDEESLNALRNLTVTETQQELIEKGREALSEAMYSSAKLIVPQYGIELKDIIIRQIRYSDDLTQSVYNRMIKERSQVAQAYRSYGEGQKAEWLGKLDNDKRSILSEAYEKSESIKGTADAEATRIYSESYQADPEFFEFWRSIESYRKILPNFNKTLTTDMEYFDYLYEQEG</sequence>
<dbReference type="InterPro" id="IPR010200">
    <property type="entry name" value="HflC"/>
</dbReference>
<protein>
    <recommendedName>
        <fullName evidence="6">Protein HflC</fullName>
    </recommendedName>
</protein>